<dbReference type="SMART" id="SM00862">
    <property type="entry name" value="Trans_reg_C"/>
    <property type="match status" value="1"/>
</dbReference>
<dbReference type="PANTHER" id="PTHR48111:SF40">
    <property type="entry name" value="PHOSPHATE REGULON TRANSCRIPTIONAL REGULATORY PROTEIN PHOB"/>
    <property type="match status" value="1"/>
</dbReference>
<evidence type="ECO:0000256" key="5">
    <source>
        <dbReference type="ARBA" id="ARBA00023163"/>
    </source>
</evidence>
<dbReference type="GO" id="GO:0005829">
    <property type="term" value="C:cytosol"/>
    <property type="evidence" value="ECO:0007669"/>
    <property type="project" value="TreeGrafter"/>
</dbReference>
<dbReference type="GO" id="GO:0032993">
    <property type="term" value="C:protein-DNA complex"/>
    <property type="evidence" value="ECO:0007669"/>
    <property type="project" value="TreeGrafter"/>
</dbReference>
<sequence length="399" mass="46733">MRRTSISELGRRRYMTALEFEPRDYSVSFQGENIHLLAKEYALLQFLYQNRGQVFSREQLLDQVWPMEYPGERTVDDHVYRLRKKLKAWSGKVHLHTVRGLGYSLTLEESSGLAIPSLTDSGVKQQIGELLDTYLRLGQSQSMQALVNQQEMLGVSIDSMHQMFLKFVRADLDWFLESDEEEYGKLYWLLNFYCAFYIEPEKCLDYYERTIELEILPFKMHRELKILNILGLYAKNRRVEEDLLRVQEAYRAVEEENGDLDIFKIHIATSEMQIHLLAGHIAEAECCSIHIEEMLVQTPYLREIGAYYSIKGRLLLLQDQRQEALSALEYGLKAAETAHNIPLLIGLVVGMLHFLQTTYTDPKLLKMFQARYDELERIYKLAAYKRPIEQRIERILGPV</sequence>
<keyword evidence="5" id="KW-0804">Transcription</keyword>
<feature type="DNA-binding region" description="OmpR/PhoB-type" evidence="6">
    <location>
        <begin position="10"/>
        <end position="107"/>
    </location>
</feature>
<dbReference type="Pfam" id="PF00486">
    <property type="entry name" value="Trans_reg_C"/>
    <property type="match status" value="1"/>
</dbReference>
<dbReference type="GO" id="GO:0000156">
    <property type="term" value="F:phosphorelay response regulator activity"/>
    <property type="evidence" value="ECO:0007669"/>
    <property type="project" value="TreeGrafter"/>
</dbReference>
<dbReference type="InterPro" id="IPR036388">
    <property type="entry name" value="WH-like_DNA-bd_sf"/>
</dbReference>
<evidence type="ECO:0000256" key="3">
    <source>
        <dbReference type="ARBA" id="ARBA00023015"/>
    </source>
</evidence>
<protein>
    <submittedName>
        <fullName evidence="8">Winged helix family transcriptional regulator</fullName>
    </submittedName>
</protein>
<gene>
    <name evidence="8" type="ORF">EI981_23285</name>
</gene>
<organism evidence="8 9">
    <name type="scientific">Paenibacillus lutimineralis</name>
    <dbReference type="NCBI Taxonomy" id="2707005"/>
    <lineage>
        <taxon>Bacteria</taxon>
        <taxon>Bacillati</taxon>
        <taxon>Bacillota</taxon>
        <taxon>Bacilli</taxon>
        <taxon>Bacillales</taxon>
        <taxon>Paenibacillaceae</taxon>
        <taxon>Paenibacillus</taxon>
    </lineage>
</organism>
<evidence type="ECO:0000256" key="4">
    <source>
        <dbReference type="ARBA" id="ARBA00023125"/>
    </source>
</evidence>
<dbReference type="SUPFAM" id="SSF46894">
    <property type="entry name" value="C-terminal effector domain of the bipartite response regulators"/>
    <property type="match status" value="1"/>
</dbReference>
<name>A0A3S9V3I3_9BACL</name>
<keyword evidence="3" id="KW-0805">Transcription regulation</keyword>
<evidence type="ECO:0000256" key="2">
    <source>
        <dbReference type="ARBA" id="ARBA00023012"/>
    </source>
</evidence>
<accession>A0A3S9V3I3</accession>
<evidence type="ECO:0000313" key="9">
    <source>
        <dbReference type="Proteomes" id="UP000270678"/>
    </source>
</evidence>
<feature type="domain" description="OmpR/PhoB-type" evidence="7">
    <location>
        <begin position="10"/>
        <end position="107"/>
    </location>
</feature>
<dbReference type="GO" id="GO:0000976">
    <property type="term" value="F:transcription cis-regulatory region binding"/>
    <property type="evidence" value="ECO:0007669"/>
    <property type="project" value="TreeGrafter"/>
</dbReference>
<keyword evidence="9" id="KW-1185">Reference proteome</keyword>
<dbReference type="AlphaFoldDB" id="A0A3S9V3I3"/>
<keyword evidence="4 6" id="KW-0238">DNA-binding</keyword>
<keyword evidence="2" id="KW-0902">Two-component regulatory system</keyword>
<dbReference type="PANTHER" id="PTHR48111">
    <property type="entry name" value="REGULATOR OF RPOS"/>
    <property type="match status" value="1"/>
</dbReference>
<dbReference type="CDD" id="cd00383">
    <property type="entry name" value="trans_reg_C"/>
    <property type="match status" value="1"/>
</dbReference>
<dbReference type="KEGG" id="plut:EI981_23285"/>
<evidence type="ECO:0000313" key="8">
    <source>
        <dbReference type="EMBL" id="AZS17083.1"/>
    </source>
</evidence>
<evidence type="ECO:0000256" key="1">
    <source>
        <dbReference type="ARBA" id="ARBA00022553"/>
    </source>
</evidence>
<dbReference type="InterPro" id="IPR016032">
    <property type="entry name" value="Sig_transdc_resp-reg_C-effctor"/>
</dbReference>
<proteinExistence type="predicted"/>
<reference evidence="9" key="1">
    <citation type="submission" date="2018-12" db="EMBL/GenBank/DDBJ databases">
        <title>Complete genome sequence of Paenibacillus sp. MBLB1234.</title>
        <authorList>
            <person name="Nam Y.-D."/>
            <person name="Kang J."/>
            <person name="Chung W.-H."/>
            <person name="Park Y.S."/>
        </authorList>
    </citation>
    <scope>NUCLEOTIDE SEQUENCE [LARGE SCALE GENOMIC DNA]</scope>
    <source>
        <strain evidence="9">MBLB1234</strain>
    </source>
</reference>
<dbReference type="GO" id="GO:0006355">
    <property type="term" value="P:regulation of DNA-templated transcription"/>
    <property type="evidence" value="ECO:0007669"/>
    <property type="project" value="InterPro"/>
</dbReference>
<dbReference type="PROSITE" id="PS51755">
    <property type="entry name" value="OMPR_PHOB"/>
    <property type="match status" value="1"/>
</dbReference>
<dbReference type="OrthoDB" id="54343at2"/>
<dbReference type="EMBL" id="CP034346">
    <property type="protein sequence ID" value="AZS17083.1"/>
    <property type="molecule type" value="Genomic_DNA"/>
</dbReference>
<evidence type="ECO:0000256" key="6">
    <source>
        <dbReference type="PROSITE-ProRule" id="PRU01091"/>
    </source>
</evidence>
<evidence type="ECO:0000259" key="7">
    <source>
        <dbReference type="PROSITE" id="PS51755"/>
    </source>
</evidence>
<dbReference type="Gene3D" id="1.10.10.10">
    <property type="entry name" value="Winged helix-like DNA-binding domain superfamily/Winged helix DNA-binding domain"/>
    <property type="match status" value="1"/>
</dbReference>
<dbReference type="Proteomes" id="UP000270678">
    <property type="component" value="Chromosome"/>
</dbReference>
<dbReference type="InterPro" id="IPR039420">
    <property type="entry name" value="WalR-like"/>
</dbReference>
<keyword evidence="1" id="KW-0597">Phosphoprotein</keyword>
<dbReference type="InterPro" id="IPR001867">
    <property type="entry name" value="OmpR/PhoB-type_DNA-bd"/>
</dbReference>